<gene>
    <name evidence="2" type="ORF">DPM13_16375</name>
</gene>
<evidence type="ECO:0000256" key="1">
    <source>
        <dbReference type="SAM" id="MobiDB-lite"/>
    </source>
</evidence>
<keyword evidence="3" id="KW-1185">Reference proteome</keyword>
<evidence type="ECO:0000313" key="3">
    <source>
        <dbReference type="Proteomes" id="UP000249922"/>
    </source>
</evidence>
<evidence type="ECO:0000313" key="2">
    <source>
        <dbReference type="EMBL" id="AWX94529.1"/>
    </source>
</evidence>
<dbReference type="Proteomes" id="UP000249922">
    <property type="component" value="Chromosome"/>
</dbReference>
<reference evidence="2 3" key="1">
    <citation type="submission" date="2018-06" db="EMBL/GenBank/DDBJ databases">
        <title>Complete genome sequence of Paracoccus mutanolyticus strain RSP-02 isolated from cellulosic waste.</title>
        <authorList>
            <person name="Amrutha R.N."/>
            <person name="Shrivastav A."/>
            <person name="Buddana S.K."/>
            <person name="Deshpande U."/>
            <person name="Prakasham R.S."/>
        </authorList>
    </citation>
    <scope>NUCLEOTIDE SEQUENCE [LARGE SCALE GENOMIC DNA]</scope>
    <source>
        <strain evidence="2 3">RSP-02</strain>
    </source>
</reference>
<dbReference type="RefSeq" id="WP_112888794.1">
    <property type="nucleotide sequence ID" value="NZ_CP030239.1"/>
</dbReference>
<accession>A0ABM6WV56</accession>
<dbReference type="InterPro" id="IPR018912">
    <property type="entry name" value="DUF2478"/>
</dbReference>
<sequence length="108" mass="11947">MRNRAPPHPDHARRRRERLRSALGLALAGAVQPVDPDVPRGHCDIVLALLPDGERRGISVDLPPEVPGCRLDPEALEAAVARRRRRRKPAASVTPEDVIPHSRSAWLL</sequence>
<protein>
    <submittedName>
        <fullName evidence="2">Uncharacterized protein</fullName>
    </submittedName>
</protein>
<name>A0ABM6WV56_9RHOB</name>
<feature type="region of interest" description="Disordered" evidence="1">
    <location>
        <begin position="83"/>
        <end position="108"/>
    </location>
</feature>
<proteinExistence type="predicted"/>
<dbReference type="Pfam" id="PF10649">
    <property type="entry name" value="DUF2478"/>
    <property type="match status" value="1"/>
</dbReference>
<dbReference type="EMBL" id="CP030239">
    <property type="protein sequence ID" value="AWX94529.1"/>
    <property type="molecule type" value="Genomic_DNA"/>
</dbReference>
<organism evidence="2 3">
    <name type="scientific">Paracoccus mutanolyticus</name>
    <dbReference type="NCBI Taxonomy" id="1499308"/>
    <lineage>
        <taxon>Bacteria</taxon>
        <taxon>Pseudomonadati</taxon>
        <taxon>Pseudomonadota</taxon>
        <taxon>Alphaproteobacteria</taxon>
        <taxon>Rhodobacterales</taxon>
        <taxon>Paracoccaceae</taxon>
        <taxon>Paracoccus</taxon>
    </lineage>
</organism>